<dbReference type="Gene3D" id="1.20.58.340">
    <property type="entry name" value="Magnesium transport protein CorA, transmembrane region"/>
    <property type="match status" value="1"/>
</dbReference>
<dbReference type="InterPro" id="IPR058257">
    <property type="entry name" value="CorA-like_dom"/>
</dbReference>
<keyword evidence="1" id="KW-0812">Transmembrane</keyword>
<evidence type="ECO:0000259" key="2">
    <source>
        <dbReference type="Pfam" id="PF26616"/>
    </source>
</evidence>
<feature type="transmembrane region" description="Helical" evidence="1">
    <location>
        <begin position="544"/>
        <end position="565"/>
    </location>
</feature>
<feature type="transmembrane region" description="Helical" evidence="1">
    <location>
        <begin position="502"/>
        <end position="524"/>
    </location>
</feature>
<proteinExistence type="predicted"/>
<evidence type="ECO:0000313" key="3">
    <source>
        <dbReference type="EMBL" id="KAK3695650.1"/>
    </source>
</evidence>
<evidence type="ECO:0000256" key="1">
    <source>
        <dbReference type="SAM" id="Phobius"/>
    </source>
</evidence>
<name>A0AAE1CIJ4_9PEZI</name>
<protein>
    <recommendedName>
        <fullName evidence="2">CorA-like transporter domain-containing protein</fullName>
    </recommendedName>
</protein>
<feature type="domain" description="CorA-like transporter" evidence="2">
    <location>
        <begin position="14"/>
        <end position="281"/>
    </location>
</feature>
<reference evidence="3" key="1">
    <citation type="journal article" date="2023" name="Mol. Phylogenet. Evol.">
        <title>Genome-scale phylogeny and comparative genomics of the fungal order Sordariales.</title>
        <authorList>
            <person name="Hensen N."/>
            <person name="Bonometti L."/>
            <person name="Westerberg I."/>
            <person name="Brannstrom I.O."/>
            <person name="Guillou S."/>
            <person name="Cros-Aarteil S."/>
            <person name="Calhoun S."/>
            <person name="Haridas S."/>
            <person name="Kuo A."/>
            <person name="Mondo S."/>
            <person name="Pangilinan J."/>
            <person name="Riley R."/>
            <person name="LaButti K."/>
            <person name="Andreopoulos B."/>
            <person name="Lipzen A."/>
            <person name="Chen C."/>
            <person name="Yan M."/>
            <person name="Daum C."/>
            <person name="Ng V."/>
            <person name="Clum A."/>
            <person name="Steindorff A."/>
            <person name="Ohm R.A."/>
            <person name="Martin F."/>
            <person name="Silar P."/>
            <person name="Natvig D.O."/>
            <person name="Lalanne C."/>
            <person name="Gautier V."/>
            <person name="Ament-Velasquez S.L."/>
            <person name="Kruys A."/>
            <person name="Hutchinson M.I."/>
            <person name="Powell A.J."/>
            <person name="Barry K."/>
            <person name="Miller A.N."/>
            <person name="Grigoriev I.V."/>
            <person name="Debuchy R."/>
            <person name="Gladieux P."/>
            <person name="Hiltunen Thoren M."/>
            <person name="Johannesson H."/>
        </authorList>
    </citation>
    <scope>NUCLEOTIDE SEQUENCE</scope>
    <source>
        <strain evidence="3">CBS 314.62</strain>
    </source>
</reference>
<dbReference type="AlphaFoldDB" id="A0AAE1CIJ4"/>
<sequence length="595" mass="68541">MAEIDSCDRFWQANRDFEKYPFNMLRSVPKDTLAFRNHYLVEHDQTLFDREKAQILLWELWPGYQKFQKSKIESSKILQDHLLRNEKDPKTRHIFLESDHSRAGLNCSSAMFKMLLTFQQVEPSFLDYCFTFGEQDEPSDACLSHFQYDDALAVQDRHPFLAPLGRSGRAMRHSFLLRSVERDDEATWPWSIRQVAVYHSFDVVNGRTVWITVKGNDVIQKRIVDDTENLPVLRAAVDGSVTALFEAALATHLIYFRWCEENWRWFVRDVEDHIRGILVKAKTLPVDQQPHCIPSRINSDVASSSRWHRPSASFQVTSEKPGFLQSFMQHRRFGQTTSSSHIQQQRLGNNFSVASKGKPDDMHALEVFKYQDLQVLNIVNEKVEEGILTITLSIRVLADICIYYERLADSEDIGGATKGEFKEAISKFVLKVHLITASLATRKTQLESLRNKLAEGKTLFESLLQFRSLQVSRIFAEQGHRSAVIMEKIAIKTEQETVSMHIITFVALLFLPPTFVATFFQSGILEWEPSSTSIEQWLFRADAFKLFVAISIPLTVVILIGWWVLNYYGRSRSRMKFFEDGCFVPAASDAVMSPV</sequence>
<dbReference type="Proteomes" id="UP001270362">
    <property type="component" value="Unassembled WGS sequence"/>
</dbReference>
<comment type="caution">
    <text evidence="3">The sequence shown here is derived from an EMBL/GenBank/DDBJ whole genome shotgun (WGS) entry which is preliminary data.</text>
</comment>
<evidence type="ECO:0000313" key="4">
    <source>
        <dbReference type="Proteomes" id="UP001270362"/>
    </source>
</evidence>
<keyword evidence="4" id="KW-1185">Reference proteome</keyword>
<keyword evidence="1" id="KW-0472">Membrane</keyword>
<dbReference type="Pfam" id="PF26616">
    <property type="entry name" value="CorA-like"/>
    <property type="match status" value="1"/>
</dbReference>
<dbReference type="EMBL" id="JAULSO010000001">
    <property type="protein sequence ID" value="KAK3695650.1"/>
    <property type="molecule type" value="Genomic_DNA"/>
</dbReference>
<accession>A0AAE1CIJ4</accession>
<gene>
    <name evidence="3" type="ORF">B0T22DRAFT_113891</name>
</gene>
<reference evidence="3" key="2">
    <citation type="submission" date="2023-06" db="EMBL/GenBank/DDBJ databases">
        <authorList>
            <consortium name="Lawrence Berkeley National Laboratory"/>
            <person name="Haridas S."/>
            <person name="Hensen N."/>
            <person name="Bonometti L."/>
            <person name="Westerberg I."/>
            <person name="Brannstrom I.O."/>
            <person name="Guillou S."/>
            <person name="Cros-Aarteil S."/>
            <person name="Calhoun S."/>
            <person name="Kuo A."/>
            <person name="Mondo S."/>
            <person name="Pangilinan J."/>
            <person name="Riley R."/>
            <person name="Labutti K."/>
            <person name="Andreopoulos B."/>
            <person name="Lipzen A."/>
            <person name="Chen C."/>
            <person name="Yanf M."/>
            <person name="Daum C."/>
            <person name="Ng V."/>
            <person name="Clum A."/>
            <person name="Steindorff A."/>
            <person name="Ohm R."/>
            <person name="Martin F."/>
            <person name="Silar P."/>
            <person name="Natvig D."/>
            <person name="Lalanne C."/>
            <person name="Gautier V."/>
            <person name="Ament-Velasquez S.L."/>
            <person name="Kruys A."/>
            <person name="Hutchinson M.I."/>
            <person name="Powell A.J."/>
            <person name="Barry K."/>
            <person name="Miller A.N."/>
            <person name="Grigoriev I.V."/>
            <person name="Debuchy R."/>
            <person name="Gladieux P."/>
            <person name="Thoren M.H."/>
            <person name="Johannesson H."/>
        </authorList>
    </citation>
    <scope>NUCLEOTIDE SEQUENCE</scope>
    <source>
        <strain evidence="3">CBS 314.62</strain>
    </source>
</reference>
<keyword evidence="1" id="KW-1133">Transmembrane helix</keyword>
<organism evidence="3 4">
    <name type="scientific">Podospora appendiculata</name>
    <dbReference type="NCBI Taxonomy" id="314037"/>
    <lineage>
        <taxon>Eukaryota</taxon>
        <taxon>Fungi</taxon>
        <taxon>Dikarya</taxon>
        <taxon>Ascomycota</taxon>
        <taxon>Pezizomycotina</taxon>
        <taxon>Sordariomycetes</taxon>
        <taxon>Sordariomycetidae</taxon>
        <taxon>Sordariales</taxon>
        <taxon>Podosporaceae</taxon>
        <taxon>Podospora</taxon>
    </lineage>
</organism>